<dbReference type="PANTHER" id="PTHR33418">
    <property type="entry name" value="HELICASE-ASSOCIATED"/>
    <property type="match status" value="1"/>
</dbReference>
<dbReference type="EMBL" id="HBNS01056291">
    <property type="protein sequence ID" value="CAE4659687.1"/>
    <property type="molecule type" value="Transcribed_RNA"/>
</dbReference>
<feature type="region of interest" description="Disordered" evidence="1">
    <location>
        <begin position="29"/>
        <end position="57"/>
    </location>
</feature>
<sequence>MSTDSSFHSRYNNKQSKRRLVIIGCAQSNEPATNMPHDDNGPSIPPVSPDHSHCDSPEYSITSPVLNQDLHNNAMPSEPVCKKGKVRDNKISNKNDIKWHEMFEDLKDYKATYGDCIVPRGFCINVRLASWVAEQRKQYNLMQSGNHTHITQERIDLLNSIGFAWSAPEAAWRRHFNDLKNYKEEHGNCLVPMHYEKSPQLGHWVKEQRRHFASMQRGKESHLTLERMRLLDSIGFCWDSLEITWWNRYEDLKKYKRKHGSCMVPTRRNSDSQQLGAWVHHQRRQYRMFKQGKKTNMNTRRIAALDAIGFVWSPQDTKDK</sequence>
<dbReference type="Pfam" id="PF03457">
    <property type="entry name" value="HA"/>
    <property type="match status" value="3"/>
</dbReference>
<feature type="domain" description="Helicase-associated" evidence="2">
    <location>
        <begin position="96"/>
        <end position="163"/>
    </location>
</feature>
<evidence type="ECO:0000256" key="1">
    <source>
        <dbReference type="SAM" id="MobiDB-lite"/>
    </source>
</evidence>
<evidence type="ECO:0000259" key="2">
    <source>
        <dbReference type="Pfam" id="PF03457"/>
    </source>
</evidence>
<dbReference type="InterPro" id="IPR005114">
    <property type="entry name" value="Helicase_assoc"/>
</dbReference>
<organism evidence="3">
    <name type="scientific">Ditylum brightwellii</name>
    <dbReference type="NCBI Taxonomy" id="49249"/>
    <lineage>
        <taxon>Eukaryota</taxon>
        <taxon>Sar</taxon>
        <taxon>Stramenopiles</taxon>
        <taxon>Ochrophyta</taxon>
        <taxon>Bacillariophyta</taxon>
        <taxon>Mediophyceae</taxon>
        <taxon>Lithodesmiophycidae</taxon>
        <taxon>Lithodesmiales</taxon>
        <taxon>Lithodesmiaceae</taxon>
        <taxon>Ditylum</taxon>
    </lineage>
</organism>
<feature type="domain" description="Helicase-associated" evidence="2">
    <location>
        <begin position="243"/>
        <end position="310"/>
    </location>
</feature>
<dbReference type="Gene3D" id="6.10.140.530">
    <property type="match status" value="3"/>
</dbReference>
<accession>A0A6S8XBR2</accession>
<feature type="domain" description="Helicase-associated" evidence="2">
    <location>
        <begin position="169"/>
        <end position="236"/>
    </location>
</feature>
<name>A0A6S8XBR2_9STRA</name>
<dbReference type="PANTHER" id="PTHR33418:SF1">
    <property type="entry name" value="HELICASE-ASSOCIATED DOMAIN-CONTAINING PROTEIN"/>
    <property type="match status" value="1"/>
</dbReference>
<dbReference type="AlphaFoldDB" id="A0A6S8XBR2"/>
<gene>
    <name evidence="3" type="ORF">DBRI00130_LOCUS40586</name>
</gene>
<protein>
    <recommendedName>
        <fullName evidence="2">Helicase-associated domain-containing protein</fullName>
    </recommendedName>
</protein>
<reference evidence="3" key="1">
    <citation type="submission" date="2021-01" db="EMBL/GenBank/DDBJ databases">
        <authorList>
            <person name="Corre E."/>
            <person name="Pelletier E."/>
            <person name="Niang G."/>
            <person name="Scheremetjew M."/>
            <person name="Finn R."/>
            <person name="Kale V."/>
            <person name="Holt S."/>
            <person name="Cochrane G."/>
            <person name="Meng A."/>
            <person name="Brown T."/>
            <person name="Cohen L."/>
        </authorList>
    </citation>
    <scope>NUCLEOTIDE SEQUENCE</scope>
    <source>
        <strain evidence="3">GSO104</strain>
    </source>
</reference>
<proteinExistence type="predicted"/>
<evidence type="ECO:0000313" key="3">
    <source>
        <dbReference type="EMBL" id="CAE4659687.1"/>
    </source>
</evidence>